<keyword evidence="2" id="KW-1185">Reference proteome</keyword>
<dbReference type="EMBL" id="LSRX01000015">
    <property type="protein sequence ID" value="OLQ14446.1"/>
    <property type="molecule type" value="Genomic_DNA"/>
</dbReference>
<name>A0A1Q9F445_SYMMI</name>
<gene>
    <name evidence="1" type="ORF">AK812_SmicGene1377</name>
</gene>
<accession>A0A1Q9F445</accession>
<comment type="caution">
    <text evidence="1">The sequence shown here is derived from an EMBL/GenBank/DDBJ whole genome shotgun (WGS) entry which is preliminary data.</text>
</comment>
<dbReference type="OrthoDB" id="10285683at2759"/>
<organism evidence="1 2">
    <name type="scientific">Symbiodinium microadriaticum</name>
    <name type="common">Dinoflagellate</name>
    <name type="synonym">Zooxanthella microadriatica</name>
    <dbReference type="NCBI Taxonomy" id="2951"/>
    <lineage>
        <taxon>Eukaryota</taxon>
        <taxon>Sar</taxon>
        <taxon>Alveolata</taxon>
        <taxon>Dinophyceae</taxon>
        <taxon>Suessiales</taxon>
        <taxon>Symbiodiniaceae</taxon>
        <taxon>Symbiodinium</taxon>
    </lineage>
</organism>
<evidence type="ECO:0000313" key="1">
    <source>
        <dbReference type="EMBL" id="OLQ14446.1"/>
    </source>
</evidence>
<protein>
    <submittedName>
        <fullName evidence="1">Uncharacterized protein</fullName>
    </submittedName>
</protein>
<evidence type="ECO:0000313" key="2">
    <source>
        <dbReference type="Proteomes" id="UP000186817"/>
    </source>
</evidence>
<reference evidence="1 2" key="1">
    <citation type="submission" date="2016-02" db="EMBL/GenBank/DDBJ databases">
        <title>Genome analysis of coral dinoflagellate symbionts highlights evolutionary adaptations to a symbiotic lifestyle.</title>
        <authorList>
            <person name="Aranda M."/>
            <person name="Li Y."/>
            <person name="Liew Y.J."/>
            <person name="Baumgarten S."/>
            <person name="Simakov O."/>
            <person name="Wilson M."/>
            <person name="Piel J."/>
            <person name="Ashoor H."/>
            <person name="Bougouffa S."/>
            <person name="Bajic V.B."/>
            <person name="Ryu T."/>
            <person name="Ravasi T."/>
            <person name="Bayer T."/>
            <person name="Micklem G."/>
            <person name="Kim H."/>
            <person name="Bhak J."/>
            <person name="Lajeunesse T.C."/>
            <person name="Voolstra C.R."/>
        </authorList>
    </citation>
    <scope>NUCLEOTIDE SEQUENCE [LARGE SCALE GENOMIC DNA]</scope>
    <source>
        <strain evidence="1 2">CCMP2467</strain>
    </source>
</reference>
<dbReference type="Proteomes" id="UP000186817">
    <property type="component" value="Unassembled WGS sequence"/>
</dbReference>
<proteinExistence type="predicted"/>
<sequence>MEFFSGAEVDVDGWAQDGKVAWMLVGDNKPARGQGCCEAGGVLLLCHALDFEADMRSFVHEQMGSHMQVLLFDGEPALSRHALQSSLSEVVADIDLVYPYKNCLFNVVASLEPACDLSNFDEETEMLCARQFNDTMHNMSQTPLGENFCLILDVIDDVENLLSESGRWFCHEALPHGNGHWYGLGHDGTRFVLLDANAGSYRIHVSSSTLTALCEEVAGLTWFNLAKASYQEALPTGAAHELTGSMMRPAAATSMDSSSLTSSLKTCLECSGAFQRSHTITARLYSVTGPKEVEHVTKRCMVPHCRMVYHYNYRWSDGQKLNTASDHQIRHIFVNSKTAFDVDFLEYHAALQFVVR</sequence>
<dbReference type="AlphaFoldDB" id="A0A1Q9F445"/>